<dbReference type="Proteomes" id="UP000286415">
    <property type="component" value="Unassembled WGS sequence"/>
</dbReference>
<organism evidence="2 3">
    <name type="scientific">Clonorchis sinensis</name>
    <name type="common">Chinese liver fluke</name>
    <dbReference type="NCBI Taxonomy" id="79923"/>
    <lineage>
        <taxon>Eukaryota</taxon>
        <taxon>Metazoa</taxon>
        <taxon>Spiralia</taxon>
        <taxon>Lophotrochozoa</taxon>
        <taxon>Platyhelminthes</taxon>
        <taxon>Trematoda</taxon>
        <taxon>Digenea</taxon>
        <taxon>Opisthorchiida</taxon>
        <taxon>Opisthorchiata</taxon>
        <taxon>Opisthorchiidae</taxon>
        <taxon>Clonorchis</taxon>
    </lineage>
</organism>
<evidence type="ECO:0000313" key="3">
    <source>
        <dbReference type="Proteomes" id="UP000286415"/>
    </source>
</evidence>
<dbReference type="EMBL" id="NIRI02000076">
    <property type="protein sequence ID" value="KAG5442407.1"/>
    <property type="molecule type" value="Genomic_DNA"/>
</dbReference>
<comment type="caution">
    <text evidence="2">The sequence shown here is derived from an EMBL/GenBank/DDBJ whole genome shotgun (WGS) entry which is preliminary data.</text>
</comment>
<evidence type="ECO:0000313" key="2">
    <source>
        <dbReference type="EMBL" id="KAG5442407.1"/>
    </source>
</evidence>
<protein>
    <submittedName>
        <fullName evidence="2">Uncharacterized protein</fullName>
    </submittedName>
</protein>
<accession>A0A8T1LZ60</accession>
<name>A0A8T1LZ60_CLOSI</name>
<proteinExistence type="predicted"/>
<sequence length="106" mass="12171">MAIFPMFVAIALLECVLSRSIPPYELCMEGCGPDPPRRDIAGIRRVELCRDRCNREERSRCLAAHPNDKPAISKCWTDARDRCIERCRGEQMCIRICRNLHAQPAQ</sequence>
<reference evidence="2 3" key="2">
    <citation type="journal article" date="2021" name="Genomics">
        <title>High-quality reference genome for Clonorchis sinensis.</title>
        <authorList>
            <person name="Young N.D."/>
            <person name="Stroehlein A.J."/>
            <person name="Kinkar L."/>
            <person name="Wang T."/>
            <person name="Sohn W.M."/>
            <person name="Chang B.C.H."/>
            <person name="Kaur P."/>
            <person name="Weisz D."/>
            <person name="Dudchenko O."/>
            <person name="Aiden E.L."/>
            <person name="Korhonen P.K."/>
            <person name="Gasser R.B."/>
        </authorList>
    </citation>
    <scope>NUCLEOTIDE SEQUENCE [LARGE SCALE GENOMIC DNA]</scope>
    <source>
        <strain evidence="2">Cs-k2</strain>
    </source>
</reference>
<keyword evidence="1" id="KW-0732">Signal</keyword>
<feature type="chain" id="PRO_5035731882" evidence="1">
    <location>
        <begin position="19"/>
        <end position="106"/>
    </location>
</feature>
<gene>
    <name evidence="2" type="ORF">CSKR_108598</name>
</gene>
<feature type="signal peptide" evidence="1">
    <location>
        <begin position="1"/>
        <end position="18"/>
    </location>
</feature>
<reference evidence="2 3" key="1">
    <citation type="journal article" date="2018" name="Biotechnol. Adv.">
        <title>Improved genomic resources and new bioinformatic workflow for the carcinogenic parasite Clonorchis sinensis: Biotechnological implications.</title>
        <authorList>
            <person name="Wang D."/>
            <person name="Korhonen P.K."/>
            <person name="Gasser R.B."/>
            <person name="Young N.D."/>
        </authorList>
    </citation>
    <scope>NUCLEOTIDE SEQUENCE [LARGE SCALE GENOMIC DNA]</scope>
    <source>
        <strain evidence="2">Cs-k2</strain>
    </source>
</reference>
<dbReference type="AlphaFoldDB" id="A0A8T1LZ60"/>
<keyword evidence="3" id="KW-1185">Reference proteome</keyword>
<evidence type="ECO:0000256" key="1">
    <source>
        <dbReference type="SAM" id="SignalP"/>
    </source>
</evidence>